<evidence type="ECO:0000256" key="1">
    <source>
        <dbReference type="ARBA" id="ARBA00009776"/>
    </source>
</evidence>
<evidence type="ECO:0000256" key="8">
    <source>
        <dbReference type="ARBA" id="ARBA00022840"/>
    </source>
</evidence>
<dbReference type="EMBL" id="CP034726">
    <property type="protein sequence ID" value="QBP18833.1"/>
    <property type="molecule type" value="Genomic_DNA"/>
</dbReference>
<gene>
    <name evidence="11" type="primary">tmk</name>
    <name evidence="13" type="ORF">ELX58_06935</name>
</gene>
<dbReference type="GO" id="GO:0005524">
    <property type="term" value="F:ATP binding"/>
    <property type="evidence" value="ECO:0007669"/>
    <property type="project" value="UniProtKB-UniRule"/>
</dbReference>
<evidence type="ECO:0000256" key="7">
    <source>
        <dbReference type="ARBA" id="ARBA00022777"/>
    </source>
</evidence>
<feature type="domain" description="Thymidylate kinase-like" evidence="12">
    <location>
        <begin position="8"/>
        <end position="199"/>
    </location>
</feature>
<evidence type="ECO:0000259" key="12">
    <source>
        <dbReference type="Pfam" id="PF02223"/>
    </source>
</evidence>
<evidence type="ECO:0000256" key="2">
    <source>
        <dbReference type="ARBA" id="ARBA00012980"/>
    </source>
</evidence>
<dbReference type="AlphaFoldDB" id="A0A4P6ZMI3"/>
<dbReference type="InterPro" id="IPR018095">
    <property type="entry name" value="Thymidylate_kin_CS"/>
</dbReference>
<dbReference type="KEGG" id="lji:ELX58_06935"/>
<accession>A0A4P6ZMI3</accession>
<keyword evidence="6 11" id="KW-0547">Nucleotide-binding</keyword>
<evidence type="ECO:0000256" key="5">
    <source>
        <dbReference type="ARBA" id="ARBA00022727"/>
    </source>
</evidence>
<sequence>MKGKFISFEGSDGAGKTTALSRVFKLIRPTSGMAPLITREPGGDRIAEEIRHVILDPDNTAMDAKTEALLYAAARRQHVVQDIVPALKTGRTVLCDRYVDSSVAYQGGGRQLGFKPILKLNQYATGGLEPDLTIYFKIPAKVGLDRIQNHRQNKMDRLDQEKLGFHQRVNNAYDQLAKANSNRIKVINADQDVEHVVADVLRLLKNDAHLKFKENA</sequence>
<evidence type="ECO:0000256" key="6">
    <source>
        <dbReference type="ARBA" id="ARBA00022741"/>
    </source>
</evidence>
<dbReference type="Proteomes" id="UP000294321">
    <property type="component" value="Chromosome"/>
</dbReference>
<reference evidence="14" key="1">
    <citation type="submission" date="2018-12" db="EMBL/GenBank/DDBJ databases">
        <title>A new species of lactobacillus.</title>
        <authorList>
            <person name="Jian Y."/>
            <person name="Xin L."/>
            <person name="Hong Z.J."/>
            <person name="Ming L.Z."/>
            <person name="Hong X.Z."/>
        </authorList>
    </citation>
    <scope>NUCLEOTIDE SEQUENCE [LARGE SCALE GENOMIC DNA]</scope>
    <source>
        <strain evidence="14">HSLZ-75</strain>
    </source>
</reference>
<dbReference type="CDD" id="cd01672">
    <property type="entry name" value="TMPK"/>
    <property type="match status" value="1"/>
</dbReference>
<protein>
    <recommendedName>
        <fullName evidence="3 11">Thymidylate kinase</fullName>
        <ecNumber evidence="2 11">2.7.4.9</ecNumber>
    </recommendedName>
    <alternativeName>
        <fullName evidence="11">dTMP kinase</fullName>
    </alternativeName>
</protein>
<dbReference type="RefSeq" id="WP_133442391.1">
    <property type="nucleotide sequence ID" value="NZ_CP034726.1"/>
</dbReference>
<dbReference type="HAMAP" id="MF_00165">
    <property type="entry name" value="Thymidylate_kinase"/>
    <property type="match status" value="1"/>
</dbReference>
<dbReference type="GO" id="GO:0005829">
    <property type="term" value="C:cytosol"/>
    <property type="evidence" value="ECO:0007669"/>
    <property type="project" value="TreeGrafter"/>
</dbReference>
<dbReference type="InterPro" id="IPR039430">
    <property type="entry name" value="Thymidylate_kin-like_dom"/>
</dbReference>
<dbReference type="InterPro" id="IPR018094">
    <property type="entry name" value="Thymidylate_kinase"/>
</dbReference>
<dbReference type="OrthoDB" id="9774907at2"/>
<dbReference type="Gene3D" id="3.40.50.300">
    <property type="entry name" value="P-loop containing nucleotide triphosphate hydrolases"/>
    <property type="match status" value="1"/>
</dbReference>
<evidence type="ECO:0000256" key="9">
    <source>
        <dbReference type="ARBA" id="ARBA00048743"/>
    </source>
</evidence>
<evidence type="ECO:0000256" key="4">
    <source>
        <dbReference type="ARBA" id="ARBA00022679"/>
    </source>
</evidence>
<feature type="binding site" evidence="11">
    <location>
        <begin position="10"/>
        <end position="17"/>
    </location>
    <ligand>
        <name>ATP</name>
        <dbReference type="ChEBI" id="CHEBI:30616"/>
    </ligand>
</feature>
<keyword evidence="7 11" id="KW-0418">Kinase</keyword>
<dbReference type="PANTHER" id="PTHR10344:SF4">
    <property type="entry name" value="UMP-CMP KINASE 2, MITOCHONDRIAL"/>
    <property type="match status" value="1"/>
</dbReference>
<dbReference type="NCBIfam" id="TIGR00041">
    <property type="entry name" value="DTMP_kinase"/>
    <property type="match status" value="1"/>
</dbReference>
<dbReference type="EC" id="2.7.4.9" evidence="2 11"/>
<comment type="similarity">
    <text evidence="1 11">Belongs to the thymidylate kinase family.</text>
</comment>
<dbReference type="PROSITE" id="PS01331">
    <property type="entry name" value="THYMIDYLATE_KINASE"/>
    <property type="match status" value="1"/>
</dbReference>
<dbReference type="SUPFAM" id="SSF52540">
    <property type="entry name" value="P-loop containing nucleoside triphosphate hydrolases"/>
    <property type="match status" value="1"/>
</dbReference>
<comment type="function">
    <text evidence="10 11">Phosphorylation of dTMP to form dTDP in both de novo and salvage pathways of dTTP synthesis.</text>
</comment>
<evidence type="ECO:0000256" key="10">
    <source>
        <dbReference type="ARBA" id="ARBA00057735"/>
    </source>
</evidence>
<evidence type="ECO:0000256" key="11">
    <source>
        <dbReference type="HAMAP-Rule" id="MF_00165"/>
    </source>
</evidence>
<comment type="catalytic activity">
    <reaction evidence="9 11">
        <text>dTMP + ATP = dTDP + ADP</text>
        <dbReference type="Rhea" id="RHEA:13517"/>
        <dbReference type="ChEBI" id="CHEBI:30616"/>
        <dbReference type="ChEBI" id="CHEBI:58369"/>
        <dbReference type="ChEBI" id="CHEBI:63528"/>
        <dbReference type="ChEBI" id="CHEBI:456216"/>
        <dbReference type="EC" id="2.7.4.9"/>
    </reaction>
</comment>
<dbReference type="GO" id="GO:0004798">
    <property type="term" value="F:dTMP kinase activity"/>
    <property type="evidence" value="ECO:0007669"/>
    <property type="project" value="UniProtKB-UniRule"/>
</dbReference>
<evidence type="ECO:0000256" key="3">
    <source>
        <dbReference type="ARBA" id="ARBA00017144"/>
    </source>
</evidence>
<keyword evidence="14" id="KW-1185">Reference proteome</keyword>
<keyword evidence="8 11" id="KW-0067">ATP-binding</keyword>
<dbReference type="GO" id="GO:0006235">
    <property type="term" value="P:dTTP biosynthetic process"/>
    <property type="evidence" value="ECO:0007669"/>
    <property type="project" value="UniProtKB-UniRule"/>
</dbReference>
<dbReference type="FunFam" id="3.40.50.300:FF:000225">
    <property type="entry name" value="Thymidylate kinase"/>
    <property type="match status" value="1"/>
</dbReference>
<dbReference type="InterPro" id="IPR027417">
    <property type="entry name" value="P-loop_NTPase"/>
</dbReference>
<evidence type="ECO:0000313" key="14">
    <source>
        <dbReference type="Proteomes" id="UP000294321"/>
    </source>
</evidence>
<dbReference type="Pfam" id="PF02223">
    <property type="entry name" value="Thymidylate_kin"/>
    <property type="match status" value="1"/>
</dbReference>
<keyword evidence="4 11" id="KW-0808">Transferase</keyword>
<keyword evidence="5 11" id="KW-0545">Nucleotide biosynthesis</keyword>
<organism evidence="13 14">
    <name type="scientific">Acetilactobacillus jinshanensis</name>
    <dbReference type="NCBI Taxonomy" id="1720083"/>
    <lineage>
        <taxon>Bacteria</taxon>
        <taxon>Bacillati</taxon>
        <taxon>Bacillota</taxon>
        <taxon>Bacilli</taxon>
        <taxon>Lactobacillales</taxon>
        <taxon>Lactobacillaceae</taxon>
        <taxon>Acetilactobacillus</taxon>
    </lineage>
</organism>
<name>A0A4P6ZMI3_9LACO</name>
<dbReference type="GO" id="GO:0006227">
    <property type="term" value="P:dUDP biosynthetic process"/>
    <property type="evidence" value="ECO:0007669"/>
    <property type="project" value="TreeGrafter"/>
</dbReference>
<evidence type="ECO:0000313" key="13">
    <source>
        <dbReference type="EMBL" id="QBP18833.1"/>
    </source>
</evidence>
<dbReference type="PANTHER" id="PTHR10344">
    <property type="entry name" value="THYMIDYLATE KINASE"/>
    <property type="match status" value="1"/>
</dbReference>
<dbReference type="GO" id="GO:0006233">
    <property type="term" value="P:dTDP biosynthetic process"/>
    <property type="evidence" value="ECO:0007669"/>
    <property type="project" value="InterPro"/>
</dbReference>
<proteinExistence type="inferred from homology"/>